<evidence type="ECO:0000313" key="3">
    <source>
        <dbReference type="Proteomes" id="UP000070544"/>
    </source>
</evidence>
<name>A0A139AZ21_GONPJ</name>
<feature type="compositionally biased region" description="Basic and acidic residues" evidence="1">
    <location>
        <begin position="59"/>
        <end position="84"/>
    </location>
</feature>
<sequence>MAGYARASGGTAVATRSQQGPAAFPTGSFVLSRRDPNRHFAGIVPFASDPCPTNLPTHLSERHDPGLESRPPRPDERSNHENASFDRGGPPRVPPKSTTLRPASAPLIPPSSKTLGAPRMPKGISKEEQLQAILDIIPVSPGREWTGDSRSREAQNMGGMQGRSDGRRDAEDTAFLRSREEHRSSAGPAATSARLSKSLL</sequence>
<dbReference type="AlphaFoldDB" id="A0A139AZ21"/>
<evidence type="ECO:0000313" key="2">
    <source>
        <dbReference type="EMBL" id="KXS21976.1"/>
    </source>
</evidence>
<evidence type="ECO:0000256" key="1">
    <source>
        <dbReference type="SAM" id="MobiDB-lite"/>
    </source>
</evidence>
<proteinExistence type="predicted"/>
<protein>
    <submittedName>
        <fullName evidence="2">Uncharacterized protein</fullName>
    </submittedName>
</protein>
<organism evidence="2 3">
    <name type="scientific">Gonapodya prolifera (strain JEL478)</name>
    <name type="common">Monoblepharis prolifera</name>
    <dbReference type="NCBI Taxonomy" id="1344416"/>
    <lineage>
        <taxon>Eukaryota</taxon>
        <taxon>Fungi</taxon>
        <taxon>Fungi incertae sedis</taxon>
        <taxon>Chytridiomycota</taxon>
        <taxon>Chytridiomycota incertae sedis</taxon>
        <taxon>Monoblepharidomycetes</taxon>
        <taxon>Monoblepharidales</taxon>
        <taxon>Gonapodyaceae</taxon>
        <taxon>Gonapodya</taxon>
    </lineage>
</organism>
<accession>A0A139AZ21</accession>
<feature type="region of interest" description="Disordered" evidence="1">
    <location>
        <begin position="140"/>
        <end position="200"/>
    </location>
</feature>
<feature type="region of interest" description="Disordered" evidence="1">
    <location>
        <begin position="1"/>
        <end position="127"/>
    </location>
</feature>
<dbReference type="Proteomes" id="UP000070544">
    <property type="component" value="Unassembled WGS sequence"/>
</dbReference>
<reference evidence="2 3" key="1">
    <citation type="journal article" date="2015" name="Genome Biol. Evol.">
        <title>Phylogenomic analyses indicate that early fungi evolved digesting cell walls of algal ancestors of land plants.</title>
        <authorList>
            <person name="Chang Y."/>
            <person name="Wang S."/>
            <person name="Sekimoto S."/>
            <person name="Aerts A.L."/>
            <person name="Choi C."/>
            <person name="Clum A."/>
            <person name="LaButti K.M."/>
            <person name="Lindquist E.A."/>
            <person name="Yee Ngan C."/>
            <person name="Ohm R.A."/>
            <person name="Salamov A.A."/>
            <person name="Grigoriev I.V."/>
            <person name="Spatafora J.W."/>
            <person name="Berbee M.L."/>
        </authorList>
    </citation>
    <scope>NUCLEOTIDE SEQUENCE [LARGE SCALE GENOMIC DNA]</scope>
    <source>
        <strain evidence="2 3">JEL478</strain>
    </source>
</reference>
<gene>
    <name evidence="2" type="ORF">M427DRAFT_282724</name>
</gene>
<dbReference type="EMBL" id="KQ965732">
    <property type="protein sequence ID" value="KXS21976.1"/>
    <property type="molecule type" value="Genomic_DNA"/>
</dbReference>
<keyword evidence="3" id="KW-1185">Reference proteome</keyword>